<dbReference type="Proteomes" id="UP001498771">
    <property type="component" value="Unassembled WGS sequence"/>
</dbReference>
<dbReference type="InterPro" id="IPR020373">
    <property type="entry name" value="Kgd4/YMR-31"/>
</dbReference>
<evidence type="ECO:0000256" key="4">
    <source>
        <dbReference type="SAM" id="MobiDB-lite"/>
    </source>
</evidence>
<dbReference type="GeneID" id="90039696"/>
<reference evidence="5 6" key="1">
    <citation type="submission" date="2024-03" db="EMBL/GenBank/DDBJ databases">
        <title>Genome-scale model development and genomic sequencing of the oleaginous clade Lipomyces.</title>
        <authorList>
            <consortium name="Lawrence Berkeley National Laboratory"/>
            <person name="Czajka J.J."/>
            <person name="Han Y."/>
            <person name="Kim J."/>
            <person name="Mondo S.J."/>
            <person name="Hofstad B.A."/>
            <person name="Robles A."/>
            <person name="Haridas S."/>
            <person name="Riley R."/>
            <person name="LaButti K."/>
            <person name="Pangilinan J."/>
            <person name="Andreopoulos W."/>
            <person name="Lipzen A."/>
            <person name="Yan J."/>
            <person name="Wang M."/>
            <person name="Ng V."/>
            <person name="Grigoriev I.V."/>
            <person name="Spatafora J.W."/>
            <person name="Magnuson J.K."/>
            <person name="Baker S.E."/>
            <person name="Pomraning K.R."/>
        </authorList>
    </citation>
    <scope>NUCLEOTIDE SEQUENCE [LARGE SCALE GENOMIC DNA]</scope>
    <source>
        <strain evidence="5 6">Phaff 52-87</strain>
    </source>
</reference>
<accession>A0ABR1F4N0</accession>
<dbReference type="Pfam" id="PF10937">
    <property type="entry name" value="Kgd4-YMR31"/>
    <property type="match status" value="1"/>
</dbReference>
<sequence>MRASIVARRTPLIKFLGKRVFPAADHSPRVHSQDPHGSLPSSFVQYRLNAQQHGPLSASSSAGSRRITGSIAPAPGEFFSRNDLPPRYRYAPLDELEMEAVNSGGAF</sequence>
<evidence type="ECO:0008006" key="7">
    <source>
        <dbReference type="Google" id="ProtNLM"/>
    </source>
</evidence>
<keyword evidence="6" id="KW-1185">Reference proteome</keyword>
<name>A0ABR1F4N0_9ASCO</name>
<feature type="compositionally biased region" description="Polar residues" evidence="4">
    <location>
        <begin position="52"/>
        <end position="63"/>
    </location>
</feature>
<evidence type="ECO:0000256" key="2">
    <source>
        <dbReference type="ARBA" id="ARBA00023128"/>
    </source>
</evidence>
<organism evidence="5 6">
    <name type="scientific">Myxozyma melibiosi</name>
    <dbReference type="NCBI Taxonomy" id="54550"/>
    <lineage>
        <taxon>Eukaryota</taxon>
        <taxon>Fungi</taxon>
        <taxon>Dikarya</taxon>
        <taxon>Ascomycota</taxon>
        <taxon>Saccharomycotina</taxon>
        <taxon>Lipomycetes</taxon>
        <taxon>Lipomycetales</taxon>
        <taxon>Lipomycetaceae</taxon>
        <taxon>Myxozyma</taxon>
    </lineage>
</organism>
<gene>
    <name evidence="5" type="ORF">BZA70DRAFT_290101</name>
</gene>
<proteinExistence type="inferred from homology"/>
<dbReference type="RefSeq" id="XP_064767817.1">
    <property type="nucleotide sequence ID" value="XM_064914184.1"/>
</dbReference>
<dbReference type="PANTHER" id="PTHR31601:SF2">
    <property type="entry name" value="ALPHA-KETOGLUTARATE DEHYDROGENASE COMPONENT 4"/>
    <property type="match status" value="1"/>
</dbReference>
<dbReference type="PANTHER" id="PTHR31601">
    <property type="entry name" value="28S RIBOSOMAL PROTEIN S36, MITOCHONDRIAL"/>
    <property type="match status" value="1"/>
</dbReference>
<protein>
    <recommendedName>
        <fullName evidence="7">37S ribosomal protein YMR-31, mitochondrial</fullName>
    </recommendedName>
</protein>
<evidence type="ECO:0000313" key="6">
    <source>
        <dbReference type="Proteomes" id="UP001498771"/>
    </source>
</evidence>
<feature type="region of interest" description="Disordered" evidence="4">
    <location>
        <begin position="52"/>
        <end position="78"/>
    </location>
</feature>
<dbReference type="EMBL" id="JBBJBU010000007">
    <property type="protein sequence ID" value="KAK7204784.1"/>
    <property type="molecule type" value="Genomic_DNA"/>
</dbReference>
<evidence type="ECO:0000256" key="3">
    <source>
        <dbReference type="ARBA" id="ARBA00043970"/>
    </source>
</evidence>
<comment type="caution">
    <text evidence="5">The sequence shown here is derived from an EMBL/GenBank/DDBJ whole genome shotgun (WGS) entry which is preliminary data.</text>
</comment>
<evidence type="ECO:0000313" key="5">
    <source>
        <dbReference type="EMBL" id="KAK7204784.1"/>
    </source>
</evidence>
<comment type="subcellular location">
    <subcellularLocation>
        <location evidence="1">Mitochondrion</location>
    </subcellularLocation>
</comment>
<evidence type="ECO:0000256" key="1">
    <source>
        <dbReference type="ARBA" id="ARBA00004173"/>
    </source>
</evidence>
<comment type="similarity">
    <text evidence="3">Belongs to the alpha-ketoglutarate dehydrogenase component 4 family.</text>
</comment>
<keyword evidence="2" id="KW-0496">Mitochondrion</keyword>